<dbReference type="PANTHER" id="PTHR12203:SF61">
    <property type="entry name" value="CAPSULE PROTEIN"/>
    <property type="match status" value="1"/>
</dbReference>
<evidence type="ECO:0000313" key="3">
    <source>
        <dbReference type="EMBL" id="KUJ23249.1"/>
    </source>
</evidence>
<dbReference type="Proteomes" id="UP000070700">
    <property type="component" value="Unassembled WGS sequence"/>
</dbReference>
<feature type="transmembrane region" description="Helical" evidence="1">
    <location>
        <begin position="220"/>
        <end position="239"/>
    </location>
</feature>
<keyword evidence="1" id="KW-1133">Transmembrane helix</keyword>
<feature type="transmembrane region" description="Helical" evidence="1">
    <location>
        <begin position="273"/>
        <end position="292"/>
    </location>
</feature>
<proteinExistence type="predicted"/>
<feature type="transmembrane region" description="Helical" evidence="1">
    <location>
        <begin position="299"/>
        <end position="319"/>
    </location>
</feature>
<protein>
    <submittedName>
        <fullName evidence="3">Glycosyltransferase family 90 protein</fullName>
    </submittedName>
</protein>
<dbReference type="InterPro" id="IPR006598">
    <property type="entry name" value="CAP10"/>
</dbReference>
<dbReference type="PROSITE" id="PS51257">
    <property type="entry name" value="PROKAR_LIPOPROTEIN"/>
    <property type="match status" value="1"/>
</dbReference>
<dbReference type="SMART" id="SM00672">
    <property type="entry name" value="CAP10"/>
    <property type="match status" value="1"/>
</dbReference>
<dbReference type="KEGG" id="psco:LY89DRAFT_177109"/>
<feature type="domain" description="Glycosyl transferase CAP10" evidence="2">
    <location>
        <begin position="540"/>
        <end position="826"/>
    </location>
</feature>
<dbReference type="AlphaFoldDB" id="A0A194XT74"/>
<keyword evidence="4" id="KW-1185">Reference proteome</keyword>
<sequence length="830" mass="94213">MSRLKTIGQVTAAAGGAISCTVLVRRLSSQQSETSSELLCWVILPFLSRIKASRDINTNSRAASPSIAEPHHASSRSLWVVAACLTVASCFQAEIGTIGLLPALTPLLLIAEKQSWCPIRSPRLSDLGQSSSFIWGTAFVASLAVLTAPDRDSLGLILSVVPLACLVLVYIAFTPRSESTPYLPRIDIEEAILTLSNRVVVFLILALSLQMFAFGLSSTGIMSMLLLGFTKAFSWYFMIRMARKSSWSIATTIVTFSMVSTHDFSMLSSDTMALLQVIIAFLLLGQVIYMLPKQDRANSILWIFILVPLVPYLANIAAIRESHSLARVSFGRLRKHPVESLVQQAKTDFKQMLQRESKNYTAAYQEYERRYMMKPPPGFDAWYDFATSNESPIIDEFDVIFDMISPYWKLSGHEVTKAMSDTQNVLDVDLWMCTFVGEDTKFHCSHPSRTFDRNIELMFNTLMVDLSGYLPNVTFLVNHLDEPRILIPPHLLQRRALYDNGDFKVMDLSRQPTWTKVTKFCTSQSHNESTIPEHTVETFGLPFVANRSSTIDVCQHSEYSAMHGLFIKPTSFSLIEGLVPVLSTGSLSTMGDLLIPSPAYIEPGFRYNGAHDVDWDQKRNNLYWAGSTTGGFASDDSWRQYHRQRFVKMGQNLEKQNRYLRENDGVVSSKKSSFLNGRLFDVAFTRIFQCERKFCRDQRAYFKSKSWADKDRALGSRLVFDLDGNGISGRYYKLLASKSTPLKQTLLREWHDDRLVPWVHYVPVSQSLEELPELIFYLTSTEFGRQRAKEIAEQGREWFEHAFRDVDLSIYVYRLLLELARLQDPERRAS</sequence>
<feature type="transmembrane region" description="Helical" evidence="1">
    <location>
        <begin position="154"/>
        <end position="174"/>
    </location>
</feature>
<dbReference type="OrthoDB" id="202415at2759"/>
<evidence type="ECO:0000259" key="2">
    <source>
        <dbReference type="SMART" id="SM00672"/>
    </source>
</evidence>
<name>A0A194XT74_MOLSC</name>
<feature type="transmembrane region" description="Helical" evidence="1">
    <location>
        <begin position="132"/>
        <end position="148"/>
    </location>
</feature>
<dbReference type="GO" id="GO:0016740">
    <property type="term" value="F:transferase activity"/>
    <property type="evidence" value="ECO:0007669"/>
    <property type="project" value="UniProtKB-KW"/>
</dbReference>
<evidence type="ECO:0000256" key="1">
    <source>
        <dbReference type="SAM" id="Phobius"/>
    </source>
</evidence>
<reference evidence="3 4" key="1">
    <citation type="submission" date="2015-10" db="EMBL/GenBank/DDBJ databases">
        <title>Full genome of DAOMC 229536 Phialocephala scopiformis, a fungal endophyte of spruce producing the potent anti-insectan compound rugulosin.</title>
        <authorList>
            <consortium name="DOE Joint Genome Institute"/>
            <person name="Walker A.K."/>
            <person name="Frasz S.L."/>
            <person name="Seifert K.A."/>
            <person name="Miller J.D."/>
            <person name="Mondo S.J."/>
            <person name="Labutti K."/>
            <person name="Lipzen A."/>
            <person name="Dockter R."/>
            <person name="Kennedy M."/>
            <person name="Grigoriev I.V."/>
            <person name="Spatafora J.W."/>
        </authorList>
    </citation>
    <scope>NUCLEOTIDE SEQUENCE [LARGE SCALE GENOMIC DNA]</scope>
    <source>
        <strain evidence="3 4">CBS 120377</strain>
    </source>
</reference>
<dbReference type="Pfam" id="PF05686">
    <property type="entry name" value="Glyco_transf_90"/>
    <property type="match status" value="1"/>
</dbReference>
<keyword evidence="1" id="KW-0812">Transmembrane</keyword>
<keyword evidence="3" id="KW-0808">Transferase</keyword>
<dbReference type="InterPro" id="IPR051091">
    <property type="entry name" value="O-Glucosyltr/Glycosyltrsf_90"/>
</dbReference>
<accession>A0A194XT74</accession>
<feature type="transmembrane region" description="Helical" evidence="1">
    <location>
        <begin position="246"/>
        <end position="267"/>
    </location>
</feature>
<evidence type="ECO:0000313" key="4">
    <source>
        <dbReference type="Proteomes" id="UP000070700"/>
    </source>
</evidence>
<dbReference type="RefSeq" id="XP_018077604.1">
    <property type="nucleotide sequence ID" value="XM_018205582.1"/>
</dbReference>
<dbReference type="GeneID" id="28815308"/>
<dbReference type="InParanoid" id="A0A194XT74"/>
<dbReference type="PANTHER" id="PTHR12203">
    <property type="entry name" value="KDEL LYS-ASP-GLU-LEU CONTAINING - RELATED"/>
    <property type="match status" value="1"/>
</dbReference>
<dbReference type="EMBL" id="KQ947405">
    <property type="protein sequence ID" value="KUJ23249.1"/>
    <property type="molecule type" value="Genomic_DNA"/>
</dbReference>
<feature type="transmembrane region" description="Helical" evidence="1">
    <location>
        <begin position="195"/>
        <end position="214"/>
    </location>
</feature>
<gene>
    <name evidence="3" type="ORF">LY89DRAFT_177109</name>
</gene>
<keyword evidence="1" id="KW-0472">Membrane</keyword>
<organism evidence="3 4">
    <name type="scientific">Mollisia scopiformis</name>
    <name type="common">Conifer needle endophyte fungus</name>
    <name type="synonym">Phialocephala scopiformis</name>
    <dbReference type="NCBI Taxonomy" id="149040"/>
    <lineage>
        <taxon>Eukaryota</taxon>
        <taxon>Fungi</taxon>
        <taxon>Dikarya</taxon>
        <taxon>Ascomycota</taxon>
        <taxon>Pezizomycotina</taxon>
        <taxon>Leotiomycetes</taxon>
        <taxon>Helotiales</taxon>
        <taxon>Mollisiaceae</taxon>
        <taxon>Mollisia</taxon>
    </lineage>
</organism>